<keyword evidence="3" id="KW-0645">Protease</keyword>
<dbReference type="AlphaFoldDB" id="A0A6A4QSN7"/>
<comment type="similarity">
    <text evidence="1">Belongs to the peptidase S10 family.</text>
</comment>
<evidence type="ECO:0000256" key="1">
    <source>
        <dbReference type="ARBA" id="ARBA00009431"/>
    </source>
</evidence>
<dbReference type="Gene3D" id="3.40.50.1820">
    <property type="entry name" value="alpha/beta hydrolase"/>
    <property type="match status" value="1"/>
</dbReference>
<accession>A0A6A4QSN7</accession>
<comment type="caution">
    <text evidence="3">The sequence shown here is derived from an EMBL/GenBank/DDBJ whole genome shotgun (WGS) entry which is preliminary data.</text>
</comment>
<keyword evidence="3" id="KW-0121">Carboxypeptidase</keyword>
<dbReference type="EMBL" id="WOCE01000004">
    <property type="protein sequence ID" value="KAE9616256.1"/>
    <property type="molecule type" value="Genomic_DNA"/>
</dbReference>
<name>A0A6A4QSN7_LUPAL</name>
<sequence>MGKASYCALQSFLIFSFFIAGIHGNKQTQALRKFHRLKYKASSQIDRSYFKPQELVGDQIIDSNKRLKENDKINRLPGQPHVNFSQYGGYITIDKLVGRAFYYYFVESQHSHQTMPLLLWLNGGKNTFY</sequence>
<keyword evidence="4" id="KW-1185">Reference proteome</keyword>
<dbReference type="InterPro" id="IPR001563">
    <property type="entry name" value="Peptidase_S10"/>
</dbReference>
<evidence type="ECO:0000256" key="2">
    <source>
        <dbReference type="SAM" id="SignalP"/>
    </source>
</evidence>
<evidence type="ECO:0000313" key="4">
    <source>
        <dbReference type="Proteomes" id="UP000447434"/>
    </source>
</evidence>
<organism evidence="3 4">
    <name type="scientific">Lupinus albus</name>
    <name type="common">White lupine</name>
    <name type="synonym">Lupinus termis</name>
    <dbReference type="NCBI Taxonomy" id="3870"/>
    <lineage>
        <taxon>Eukaryota</taxon>
        <taxon>Viridiplantae</taxon>
        <taxon>Streptophyta</taxon>
        <taxon>Embryophyta</taxon>
        <taxon>Tracheophyta</taxon>
        <taxon>Spermatophyta</taxon>
        <taxon>Magnoliopsida</taxon>
        <taxon>eudicotyledons</taxon>
        <taxon>Gunneridae</taxon>
        <taxon>Pentapetalae</taxon>
        <taxon>rosids</taxon>
        <taxon>fabids</taxon>
        <taxon>Fabales</taxon>
        <taxon>Fabaceae</taxon>
        <taxon>Papilionoideae</taxon>
        <taxon>50 kb inversion clade</taxon>
        <taxon>genistoids sensu lato</taxon>
        <taxon>core genistoids</taxon>
        <taxon>Genisteae</taxon>
        <taxon>Lupinus</taxon>
    </lineage>
</organism>
<protein>
    <submittedName>
        <fullName evidence="3">Putative carboxypeptidase D</fullName>
    </submittedName>
</protein>
<gene>
    <name evidence="3" type="ORF">Lalb_Chr04g0263801</name>
</gene>
<feature type="signal peptide" evidence="2">
    <location>
        <begin position="1"/>
        <end position="24"/>
    </location>
</feature>
<feature type="chain" id="PRO_5025675609" evidence="2">
    <location>
        <begin position="25"/>
        <end position="129"/>
    </location>
</feature>
<keyword evidence="2" id="KW-0732">Signal</keyword>
<evidence type="ECO:0000313" key="3">
    <source>
        <dbReference type="EMBL" id="KAE9616256.1"/>
    </source>
</evidence>
<keyword evidence="3" id="KW-0378">Hydrolase</keyword>
<reference evidence="4" key="1">
    <citation type="journal article" date="2020" name="Nat. Commun.">
        <title>Genome sequence of the cluster root forming white lupin.</title>
        <authorList>
            <person name="Hufnagel B."/>
            <person name="Marques A."/>
            <person name="Soriano A."/>
            <person name="Marques L."/>
            <person name="Divol F."/>
            <person name="Doumas P."/>
            <person name="Sallet E."/>
            <person name="Mancinotti D."/>
            <person name="Carrere S."/>
            <person name="Marande W."/>
            <person name="Arribat S."/>
            <person name="Keller J."/>
            <person name="Huneau C."/>
            <person name="Blein T."/>
            <person name="Aime D."/>
            <person name="Laguerre M."/>
            <person name="Taylor J."/>
            <person name="Schubert V."/>
            <person name="Nelson M."/>
            <person name="Geu-Flores F."/>
            <person name="Crespi M."/>
            <person name="Gallardo-Guerrero K."/>
            <person name="Delaux P.-M."/>
            <person name="Salse J."/>
            <person name="Berges H."/>
            <person name="Guyot R."/>
            <person name="Gouzy J."/>
            <person name="Peret B."/>
        </authorList>
    </citation>
    <scope>NUCLEOTIDE SEQUENCE [LARGE SCALE GENOMIC DNA]</scope>
    <source>
        <strain evidence="4">cv. Amiga</strain>
    </source>
</reference>
<dbReference type="Pfam" id="PF00450">
    <property type="entry name" value="Peptidase_S10"/>
    <property type="match status" value="1"/>
</dbReference>
<dbReference type="GO" id="GO:0006508">
    <property type="term" value="P:proteolysis"/>
    <property type="evidence" value="ECO:0007669"/>
    <property type="project" value="InterPro"/>
</dbReference>
<proteinExistence type="inferred from homology"/>
<dbReference type="Proteomes" id="UP000447434">
    <property type="component" value="Chromosome 4"/>
</dbReference>
<dbReference type="InterPro" id="IPR029058">
    <property type="entry name" value="AB_hydrolase_fold"/>
</dbReference>
<dbReference type="SUPFAM" id="SSF53474">
    <property type="entry name" value="alpha/beta-Hydrolases"/>
    <property type="match status" value="1"/>
</dbReference>
<dbReference type="OrthoDB" id="1431567at2759"/>
<dbReference type="GO" id="GO:0004185">
    <property type="term" value="F:serine-type carboxypeptidase activity"/>
    <property type="evidence" value="ECO:0007669"/>
    <property type="project" value="InterPro"/>
</dbReference>